<protein>
    <submittedName>
        <fullName evidence="1">Uncharacterized protein</fullName>
    </submittedName>
</protein>
<proteinExistence type="predicted"/>
<name>A0A0F7VRD5_STRLW</name>
<reference evidence="2" key="1">
    <citation type="submission" date="2015-02" db="EMBL/GenBank/DDBJ databases">
        <authorList>
            <person name="Gomez-Escribano P.J."/>
        </authorList>
    </citation>
    <scope>NUCLEOTIDE SEQUENCE [LARGE SCALE GENOMIC DNA]</scope>
    <source>
        <strain evidence="2">C34 (DSM 42122 / NRRL B-24963)</strain>
        <plasmid evidence="2">pSLE2</plasmid>
    </source>
</reference>
<dbReference type="AlphaFoldDB" id="A0A0F7VRD5"/>
<dbReference type="Proteomes" id="UP000035016">
    <property type="component" value="Plasmid pSLE2"/>
</dbReference>
<keyword evidence="1" id="KW-0614">Plasmid</keyword>
<sequence>MGGEADPCADSVALDEVGCVLLSAPRDWARNSPATAAPGTARRIIRFTVNVIPGPDHADTADALETMRCERLVLAHVVHCAPGAHQ</sequence>
<geneLocation type="plasmid" evidence="1 2">
    <name>pSLE2</name>
</geneLocation>
<accession>A0A0F7VRD5</accession>
<evidence type="ECO:0000313" key="1">
    <source>
        <dbReference type="EMBL" id="CQR59336.1"/>
    </source>
</evidence>
<organism evidence="1 2">
    <name type="scientific">Streptomyces leeuwenhoekii</name>
    <dbReference type="NCBI Taxonomy" id="1437453"/>
    <lineage>
        <taxon>Bacteria</taxon>
        <taxon>Bacillati</taxon>
        <taxon>Actinomycetota</taxon>
        <taxon>Actinomycetes</taxon>
        <taxon>Kitasatosporales</taxon>
        <taxon>Streptomycetaceae</taxon>
        <taxon>Streptomyces</taxon>
    </lineage>
</organism>
<evidence type="ECO:0000313" key="2">
    <source>
        <dbReference type="Proteomes" id="UP000035016"/>
    </source>
</evidence>
<gene>
    <name evidence="1" type="primary">sle2_035</name>
</gene>
<dbReference type="EMBL" id="LN831789">
    <property type="protein sequence ID" value="CQR59336.1"/>
    <property type="molecule type" value="Genomic_DNA"/>
</dbReference>
<dbReference type="RefSeq" id="WP_049976761.1">
    <property type="nucleotide sequence ID" value="NZ_AZSD01000133.1"/>
</dbReference>
<dbReference type="KEGG" id="sle:sle2_035"/>